<dbReference type="AlphaFoldDB" id="A0A2V1INB2"/>
<keyword evidence="2" id="KW-1185">Reference proteome</keyword>
<accession>A0A2V1INB2</accession>
<dbReference type="NCBIfam" id="TIGR04131">
    <property type="entry name" value="Bac_Flav_CTERM"/>
    <property type="match status" value="1"/>
</dbReference>
<dbReference type="RefSeq" id="WP_107031378.1">
    <property type="nucleotide sequence ID" value="NZ_CAXHPX010000001.1"/>
</dbReference>
<sequence>MRQILAVSFCLLAAAGMFGQPLWTGNISEVVRVEASSASGLEGVYVLDGLSGVSVSCRTTEEEAPSIRWYRYSSLGGGYAEELSDVRVDGASSVLTKIESDMGYIVEHPDGRRECFWVIDYNRHPFSLTSIVPSAERDCQRIALDVIGMGEEMAYYGINGRRFTLDRGIRLSYHTLTPDEEALMFHQTETAVDFASLPAVMRAPAPLCATKFTVEGDRFLRAWGHAEEFTSGSVEPYAVSGLTKITQNVRSADNEVAQNPSGTSFGGSAPCELEFEAAVTDGALFHEWQFSRYPEFDDVSLRIQDLNFAYTFNDEGVTYLRFVCANSDGSCEYTGEVYTVSIGASMLKCPNAFSPNGDGVNDEWKVSYSSLVSFECHIFDRYGHEITSFTDPSHGWDGKYKGKTVPSGAYFYVIKAKGSDGRNYELSGDINIVNYK</sequence>
<dbReference type="EMBL" id="PUEC01000004">
    <property type="protein sequence ID" value="PWB03596.1"/>
    <property type="molecule type" value="Genomic_DNA"/>
</dbReference>
<dbReference type="Pfam" id="PF13585">
    <property type="entry name" value="CHU_C"/>
    <property type="match status" value="1"/>
</dbReference>
<dbReference type="GeneID" id="82525216"/>
<name>A0A2V1INB2_9BACT</name>
<reference evidence="2" key="1">
    <citation type="submission" date="2018-02" db="EMBL/GenBank/DDBJ databases">
        <authorList>
            <person name="Clavel T."/>
            <person name="Strowig T."/>
        </authorList>
    </citation>
    <scope>NUCLEOTIDE SEQUENCE [LARGE SCALE GENOMIC DNA]</scope>
    <source>
        <strain evidence="2">DSM 103720</strain>
    </source>
</reference>
<gene>
    <name evidence="1" type="ORF">C5O23_02490</name>
</gene>
<proteinExistence type="predicted"/>
<protein>
    <submittedName>
        <fullName evidence="1">Gliding motility-associated C-terminal domain-containing protein</fullName>
    </submittedName>
</protein>
<dbReference type="InterPro" id="IPR026341">
    <property type="entry name" value="T9SS_type_B"/>
</dbReference>
<evidence type="ECO:0000313" key="2">
    <source>
        <dbReference type="Proteomes" id="UP000244905"/>
    </source>
</evidence>
<organism evidence="1 2">
    <name type="scientific">Duncaniella muris</name>
    <dbReference type="NCBI Taxonomy" id="2094150"/>
    <lineage>
        <taxon>Bacteria</taxon>
        <taxon>Pseudomonadati</taxon>
        <taxon>Bacteroidota</taxon>
        <taxon>Bacteroidia</taxon>
        <taxon>Bacteroidales</taxon>
        <taxon>Muribaculaceae</taxon>
        <taxon>Duncaniella</taxon>
    </lineage>
</organism>
<evidence type="ECO:0000313" key="1">
    <source>
        <dbReference type="EMBL" id="PWB03596.1"/>
    </source>
</evidence>
<comment type="caution">
    <text evidence="1">The sequence shown here is derived from an EMBL/GenBank/DDBJ whole genome shotgun (WGS) entry which is preliminary data.</text>
</comment>
<dbReference type="Proteomes" id="UP000244905">
    <property type="component" value="Unassembled WGS sequence"/>
</dbReference>